<dbReference type="Proteomes" id="UP000015106">
    <property type="component" value="Chromosome 3"/>
</dbReference>
<dbReference type="Gene3D" id="3.30.710.10">
    <property type="entry name" value="Potassium Channel Kv1.1, Chain A"/>
    <property type="match status" value="1"/>
</dbReference>
<dbReference type="Gramene" id="TuG1812G0300000870.01.T01">
    <property type="protein sequence ID" value="TuG1812G0300000870.01.T01.cds433246"/>
    <property type="gene ID" value="TuG1812G0300000870.01"/>
</dbReference>
<dbReference type="GO" id="GO:0016567">
    <property type="term" value="P:protein ubiquitination"/>
    <property type="evidence" value="ECO:0007669"/>
    <property type="project" value="InterPro"/>
</dbReference>
<name>A0A8R7PMW2_TRIUA</name>
<reference evidence="3" key="2">
    <citation type="submission" date="2018-03" db="EMBL/GenBank/DDBJ databases">
        <title>The Triticum urartu genome reveals the dynamic nature of wheat genome evolution.</title>
        <authorList>
            <person name="Ling H."/>
            <person name="Ma B."/>
            <person name="Shi X."/>
            <person name="Liu H."/>
            <person name="Dong L."/>
            <person name="Sun H."/>
            <person name="Cao Y."/>
            <person name="Gao Q."/>
            <person name="Zheng S."/>
            <person name="Li Y."/>
            <person name="Yu Y."/>
            <person name="Du H."/>
            <person name="Qi M."/>
            <person name="Li Y."/>
            <person name="Yu H."/>
            <person name="Cui Y."/>
            <person name="Wang N."/>
            <person name="Chen C."/>
            <person name="Wu H."/>
            <person name="Zhao Y."/>
            <person name="Zhang J."/>
            <person name="Li Y."/>
            <person name="Zhou W."/>
            <person name="Zhang B."/>
            <person name="Hu W."/>
            <person name="Eijk M."/>
            <person name="Tang J."/>
            <person name="Witsenboer H."/>
            <person name="Zhao S."/>
            <person name="Li Z."/>
            <person name="Zhang A."/>
            <person name="Wang D."/>
            <person name="Liang C."/>
        </authorList>
    </citation>
    <scope>NUCLEOTIDE SEQUENCE [LARGE SCALE GENOMIC DNA]</scope>
    <source>
        <strain evidence="3">cv. G1812</strain>
    </source>
</reference>
<protein>
    <recommendedName>
        <fullName evidence="2">BTB domain-containing protein</fullName>
    </recommendedName>
</protein>
<dbReference type="PROSITE" id="PS50097">
    <property type="entry name" value="BTB"/>
    <property type="match status" value="1"/>
</dbReference>
<dbReference type="InterPro" id="IPR000210">
    <property type="entry name" value="BTB/POZ_dom"/>
</dbReference>
<comment type="pathway">
    <text evidence="1">Protein modification; protein ubiquitination.</text>
</comment>
<reference evidence="3" key="3">
    <citation type="submission" date="2022-06" db="UniProtKB">
        <authorList>
            <consortium name="EnsemblPlants"/>
        </authorList>
    </citation>
    <scope>IDENTIFICATION</scope>
</reference>
<keyword evidence="4" id="KW-1185">Reference proteome</keyword>
<evidence type="ECO:0000259" key="2">
    <source>
        <dbReference type="PROSITE" id="PS50097"/>
    </source>
</evidence>
<dbReference type="InterPro" id="IPR011333">
    <property type="entry name" value="SKP1/BTB/POZ_sf"/>
</dbReference>
<proteinExistence type="predicted"/>
<accession>A0A8R7PMW2</accession>
<dbReference type="PANTHER" id="PTHR26379:SF494">
    <property type="entry name" value="BTB DOMAIN-CONTAINING PROTEIN"/>
    <property type="match status" value="1"/>
</dbReference>
<evidence type="ECO:0000256" key="1">
    <source>
        <dbReference type="ARBA" id="ARBA00004906"/>
    </source>
</evidence>
<dbReference type="PANTHER" id="PTHR26379">
    <property type="entry name" value="BTB/POZ AND MATH DOMAIN-CONTAINING PROTEIN 1"/>
    <property type="match status" value="1"/>
</dbReference>
<feature type="domain" description="BTB" evidence="2">
    <location>
        <begin position="23"/>
        <end position="87"/>
    </location>
</feature>
<organism evidence="3 4">
    <name type="scientific">Triticum urartu</name>
    <name type="common">Red wild einkorn</name>
    <name type="synonym">Crithodium urartu</name>
    <dbReference type="NCBI Taxonomy" id="4572"/>
    <lineage>
        <taxon>Eukaryota</taxon>
        <taxon>Viridiplantae</taxon>
        <taxon>Streptophyta</taxon>
        <taxon>Embryophyta</taxon>
        <taxon>Tracheophyta</taxon>
        <taxon>Spermatophyta</taxon>
        <taxon>Magnoliopsida</taxon>
        <taxon>Liliopsida</taxon>
        <taxon>Poales</taxon>
        <taxon>Poaceae</taxon>
        <taxon>BOP clade</taxon>
        <taxon>Pooideae</taxon>
        <taxon>Triticodae</taxon>
        <taxon>Triticeae</taxon>
        <taxon>Triticinae</taxon>
        <taxon>Triticum</taxon>
    </lineage>
</organism>
<dbReference type="AlphaFoldDB" id="A0A8R7PMW2"/>
<dbReference type="SMART" id="SM00225">
    <property type="entry name" value="BTB"/>
    <property type="match status" value="1"/>
</dbReference>
<dbReference type="SUPFAM" id="SSF54695">
    <property type="entry name" value="POZ domain"/>
    <property type="match status" value="1"/>
</dbReference>
<dbReference type="EnsemblPlants" id="TuG1812G0300000870.01.T01">
    <property type="protein sequence ID" value="TuG1812G0300000870.01.T01.cds433246"/>
    <property type="gene ID" value="TuG1812G0300000870.01"/>
</dbReference>
<evidence type="ECO:0000313" key="4">
    <source>
        <dbReference type="Proteomes" id="UP000015106"/>
    </source>
</evidence>
<evidence type="ECO:0000313" key="3">
    <source>
        <dbReference type="EnsemblPlants" id="TuG1812G0300000870.01.T01.cds433246"/>
    </source>
</evidence>
<dbReference type="Pfam" id="PF00651">
    <property type="entry name" value="BTB"/>
    <property type="match status" value="1"/>
</dbReference>
<dbReference type="InterPro" id="IPR045005">
    <property type="entry name" value="BPM1-6"/>
</dbReference>
<sequence length="132" mass="14975">MIVVRPSNIVRHLEQLMVSKQWSDVTSLVQESEIHTHWLISAVRSLLLYETLEASTTNSVVRIGDMKAVVLRAILHFVYTDELVPVNETVVAREMLAAACRFRLERMKAMCENLLAHLLSKDNAMSTLELAL</sequence>
<reference evidence="4" key="1">
    <citation type="journal article" date="2013" name="Nature">
        <title>Draft genome of the wheat A-genome progenitor Triticum urartu.</title>
        <authorList>
            <person name="Ling H.Q."/>
            <person name="Zhao S."/>
            <person name="Liu D."/>
            <person name="Wang J."/>
            <person name="Sun H."/>
            <person name="Zhang C."/>
            <person name="Fan H."/>
            <person name="Li D."/>
            <person name="Dong L."/>
            <person name="Tao Y."/>
            <person name="Gao C."/>
            <person name="Wu H."/>
            <person name="Li Y."/>
            <person name="Cui Y."/>
            <person name="Guo X."/>
            <person name="Zheng S."/>
            <person name="Wang B."/>
            <person name="Yu K."/>
            <person name="Liang Q."/>
            <person name="Yang W."/>
            <person name="Lou X."/>
            <person name="Chen J."/>
            <person name="Feng M."/>
            <person name="Jian J."/>
            <person name="Zhang X."/>
            <person name="Luo G."/>
            <person name="Jiang Y."/>
            <person name="Liu J."/>
            <person name="Wang Z."/>
            <person name="Sha Y."/>
            <person name="Zhang B."/>
            <person name="Wu H."/>
            <person name="Tang D."/>
            <person name="Shen Q."/>
            <person name="Xue P."/>
            <person name="Zou S."/>
            <person name="Wang X."/>
            <person name="Liu X."/>
            <person name="Wang F."/>
            <person name="Yang Y."/>
            <person name="An X."/>
            <person name="Dong Z."/>
            <person name="Zhang K."/>
            <person name="Zhang X."/>
            <person name="Luo M.C."/>
            <person name="Dvorak J."/>
            <person name="Tong Y."/>
            <person name="Wang J."/>
            <person name="Yang H."/>
            <person name="Li Z."/>
            <person name="Wang D."/>
            <person name="Zhang A."/>
            <person name="Wang J."/>
        </authorList>
    </citation>
    <scope>NUCLEOTIDE SEQUENCE</scope>
    <source>
        <strain evidence="4">cv. G1812</strain>
    </source>
</reference>